<sequence>MWLDYHFKHRPEPKRPLLLLWDEFSAHWTPEVKAHAAQPRVHLLEVPGGHTSVCQPVDVAWNAPLKQRLRLRWLRRLQEQVARQEIQREDIKPPKRGDVVRWVADSWSELSAATVANGFIGILEPSPLSEDDEQAFTELANKLESMDLLDIAVGEVSDRDDVVDMNLAIAE</sequence>
<name>A0A9W6Y3V2_9STRA</name>
<dbReference type="Proteomes" id="UP001165121">
    <property type="component" value="Unassembled WGS sequence"/>
</dbReference>
<feature type="domain" description="DDE-1" evidence="1">
    <location>
        <begin position="2"/>
        <end position="119"/>
    </location>
</feature>
<dbReference type="AlphaFoldDB" id="A0A9W6Y3V2"/>
<proteinExistence type="predicted"/>
<dbReference type="EMBL" id="BSXT01003089">
    <property type="protein sequence ID" value="GMF52452.1"/>
    <property type="molecule type" value="Genomic_DNA"/>
</dbReference>
<evidence type="ECO:0000259" key="1">
    <source>
        <dbReference type="Pfam" id="PF03184"/>
    </source>
</evidence>
<keyword evidence="3" id="KW-1185">Reference proteome</keyword>
<gene>
    <name evidence="2" type="ORF">Pfra01_002148300</name>
</gene>
<accession>A0A9W6Y3V2</accession>
<protein>
    <submittedName>
        <fullName evidence="2">Unnamed protein product</fullName>
    </submittedName>
</protein>
<evidence type="ECO:0000313" key="3">
    <source>
        <dbReference type="Proteomes" id="UP001165121"/>
    </source>
</evidence>
<dbReference type="InterPro" id="IPR004875">
    <property type="entry name" value="DDE_SF_endonuclease_dom"/>
</dbReference>
<dbReference type="OrthoDB" id="79237at2759"/>
<evidence type="ECO:0000313" key="2">
    <source>
        <dbReference type="EMBL" id="GMF52452.1"/>
    </source>
</evidence>
<reference evidence="2" key="1">
    <citation type="submission" date="2023-04" db="EMBL/GenBank/DDBJ databases">
        <title>Phytophthora fragariaefolia NBRC 109709.</title>
        <authorList>
            <person name="Ichikawa N."/>
            <person name="Sato H."/>
            <person name="Tonouchi N."/>
        </authorList>
    </citation>
    <scope>NUCLEOTIDE SEQUENCE</scope>
    <source>
        <strain evidence="2">NBRC 109709</strain>
    </source>
</reference>
<comment type="caution">
    <text evidence="2">The sequence shown here is derived from an EMBL/GenBank/DDBJ whole genome shotgun (WGS) entry which is preliminary data.</text>
</comment>
<dbReference type="GO" id="GO:0003676">
    <property type="term" value="F:nucleic acid binding"/>
    <property type="evidence" value="ECO:0007669"/>
    <property type="project" value="InterPro"/>
</dbReference>
<organism evidence="2 3">
    <name type="scientific">Phytophthora fragariaefolia</name>
    <dbReference type="NCBI Taxonomy" id="1490495"/>
    <lineage>
        <taxon>Eukaryota</taxon>
        <taxon>Sar</taxon>
        <taxon>Stramenopiles</taxon>
        <taxon>Oomycota</taxon>
        <taxon>Peronosporomycetes</taxon>
        <taxon>Peronosporales</taxon>
        <taxon>Peronosporaceae</taxon>
        <taxon>Phytophthora</taxon>
    </lineage>
</organism>
<dbReference type="Pfam" id="PF03184">
    <property type="entry name" value="DDE_1"/>
    <property type="match status" value="1"/>
</dbReference>